<organism evidence="4 5">
    <name type="scientific">Amycolatopsis acidiphila</name>
    <dbReference type="NCBI Taxonomy" id="715473"/>
    <lineage>
        <taxon>Bacteria</taxon>
        <taxon>Bacillati</taxon>
        <taxon>Actinomycetota</taxon>
        <taxon>Actinomycetes</taxon>
        <taxon>Pseudonocardiales</taxon>
        <taxon>Pseudonocardiaceae</taxon>
        <taxon>Amycolatopsis</taxon>
    </lineage>
</organism>
<evidence type="ECO:0000313" key="4">
    <source>
        <dbReference type="EMBL" id="TVT23869.1"/>
    </source>
</evidence>
<feature type="domain" description="Mce/MlaD" evidence="2">
    <location>
        <begin position="44"/>
        <end position="116"/>
    </location>
</feature>
<dbReference type="Pfam" id="PF02470">
    <property type="entry name" value="MlaD"/>
    <property type="match status" value="1"/>
</dbReference>
<dbReference type="GO" id="GO:0051701">
    <property type="term" value="P:biological process involved in interaction with host"/>
    <property type="evidence" value="ECO:0007669"/>
    <property type="project" value="TreeGrafter"/>
</dbReference>
<dbReference type="OrthoDB" id="338143at2"/>
<reference evidence="4 5" key="1">
    <citation type="submission" date="2019-07" db="EMBL/GenBank/DDBJ databases">
        <title>New species of Amycolatopsis and Streptomyces.</title>
        <authorList>
            <person name="Duangmal K."/>
            <person name="Teo W.F.A."/>
            <person name="Lipun K."/>
        </authorList>
    </citation>
    <scope>NUCLEOTIDE SEQUENCE [LARGE SCALE GENOMIC DNA]</scope>
    <source>
        <strain evidence="4 5">JCM 30562</strain>
    </source>
</reference>
<comment type="caution">
    <text evidence="4">The sequence shown here is derived from an EMBL/GenBank/DDBJ whole genome shotgun (WGS) entry which is preliminary data.</text>
</comment>
<proteinExistence type="predicted"/>
<keyword evidence="1" id="KW-1133">Transmembrane helix</keyword>
<dbReference type="InterPro" id="IPR052336">
    <property type="entry name" value="MlaD_Phospholipid_Transporter"/>
</dbReference>
<feature type="domain" description="Mammalian cell entry C-terminal" evidence="3">
    <location>
        <begin position="124"/>
        <end position="331"/>
    </location>
</feature>
<feature type="transmembrane region" description="Helical" evidence="1">
    <location>
        <begin position="12"/>
        <end position="34"/>
    </location>
</feature>
<evidence type="ECO:0000313" key="5">
    <source>
        <dbReference type="Proteomes" id="UP000318578"/>
    </source>
</evidence>
<name>A0A558AI04_9PSEU</name>
<dbReference type="GO" id="GO:0005576">
    <property type="term" value="C:extracellular region"/>
    <property type="evidence" value="ECO:0007669"/>
    <property type="project" value="TreeGrafter"/>
</dbReference>
<protein>
    <submittedName>
        <fullName evidence="4">MCE family protein</fullName>
    </submittedName>
</protein>
<keyword evidence="1" id="KW-0472">Membrane</keyword>
<gene>
    <name evidence="4" type="ORF">FNH06_08360</name>
</gene>
<dbReference type="PANTHER" id="PTHR33371:SF17">
    <property type="entry name" value="MCE-FAMILY PROTEIN MCE1B"/>
    <property type="match status" value="1"/>
</dbReference>
<accession>A0A558AI04</accession>
<dbReference type="RefSeq" id="WP_144636212.1">
    <property type="nucleotide sequence ID" value="NZ_BNAX01000017.1"/>
</dbReference>
<evidence type="ECO:0000259" key="2">
    <source>
        <dbReference type="Pfam" id="PF02470"/>
    </source>
</evidence>
<dbReference type="Proteomes" id="UP000318578">
    <property type="component" value="Unassembled WGS sequence"/>
</dbReference>
<dbReference type="EMBL" id="VJZA01000009">
    <property type="protein sequence ID" value="TVT23869.1"/>
    <property type="molecule type" value="Genomic_DNA"/>
</dbReference>
<dbReference type="InterPro" id="IPR003399">
    <property type="entry name" value="Mce/MlaD"/>
</dbReference>
<evidence type="ECO:0000259" key="3">
    <source>
        <dbReference type="Pfam" id="PF11887"/>
    </source>
</evidence>
<dbReference type="PANTHER" id="PTHR33371">
    <property type="entry name" value="INTERMEMBRANE PHOSPHOLIPID TRANSPORT SYSTEM BINDING PROTEIN MLAD-RELATED"/>
    <property type="match status" value="1"/>
</dbReference>
<dbReference type="AlphaFoldDB" id="A0A558AI04"/>
<dbReference type="InterPro" id="IPR024516">
    <property type="entry name" value="Mce_C"/>
</dbReference>
<dbReference type="Pfam" id="PF11887">
    <property type="entry name" value="Mce4_CUP1"/>
    <property type="match status" value="1"/>
</dbReference>
<keyword evidence="5" id="KW-1185">Reference proteome</keyword>
<sequence>MKRSSAIAVRGDLIRVGIFAVIGVVIITLLGIQLSGTQFNDESNYAAAFTDVSGLRAGDEVRAAGVRVGSVEDIALADGVPRITFTVDKNVSMTDDVHAAVRYKNLIGDRYLELSKAGESIVLLAPGATIPATRTSPALDLDSLLNGFQPLFQGLQPDQINQLSQELITVLQGEGGTIQDLLGHIGSLTSTLADRDQVIGSVITNMNSVLGTVNQHGSEFSVTLSRLQQLVSGLAADRQVLGSSLDRIASLTGSFNTMLEQVRPSLRSTVDQFGRTITNVDADKGELDQNLKDLVDFYTRASRIGAYGSFTNAYLCGLQIKLTGPDGKTIYTPWIDSNSSSERCRDN</sequence>
<dbReference type="InterPro" id="IPR005693">
    <property type="entry name" value="Mce"/>
</dbReference>
<evidence type="ECO:0000256" key="1">
    <source>
        <dbReference type="SAM" id="Phobius"/>
    </source>
</evidence>
<keyword evidence="1" id="KW-0812">Transmembrane</keyword>
<dbReference type="NCBIfam" id="TIGR00996">
    <property type="entry name" value="Mtu_fam_mce"/>
    <property type="match status" value="1"/>
</dbReference>